<name>A0AAW0BXP4_9AGAR</name>
<evidence type="ECO:0000313" key="1">
    <source>
        <dbReference type="EMBL" id="KAK7030821.1"/>
    </source>
</evidence>
<dbReference type="InterPro" id="IPR032675">
    <property type="entry name" value="LRR_dom_sf"/>
</dbReference>
<keyword evidence="2" id="KW-1185">Reference proteome</keyword>
<gene>
    <name evidence="1" type="ORF">VNI00_013929</name>
</gene>
<accession>A0AAW0BXP4</accession>
<evidence type="ECO:0008006" key="3">
    <source>
        <dbReference type="Google" id="ProtNLM"/>
    </source>
</evidence>
<reference evidence="1 2" key="1">
    <citation type="submission" date="2024-01" db="EMBL/GenBank/DDBJ databases">
        <title>A draft genome for a cacao thread blight-causing isolate of Paramarasmius palmivorus.</title>
        <authorList>
            <person name="Baruah I.K."/>
            <person name="Bukari Y."/>
            <person name="Amoako-Attah I."/>
            <person name="Meinhardt L.W."/>
            <person name="Bailey B.A."/>
            <person name="Cohen S.P."/>
        </authorList>
    </citation>
    <scope>NUCLEOTIDE SEQUENCE [LARGE SCALE GENOMIC DNA]</scope>
    <source>
        <strain evidence="1 2">GH-12</strain>
    </source>
</reference>
<evidence type="ECO:0000313" key="2">
    <source>
        <dbReference type="Proteomes" id="UP001383192"/>
    </source>
</evidence>
<organism evidence="1 2">
    <name type="scientific">Paramarasmius palmivorus</name>
    <dbReference type="NCBI Taxonomy" id="297713"/>
    <lineage>
        <taxon>Eukaryota</taxon>
        <taxon>Fungi</taxon>
        <taxon>Dikarya</taxon>
        <taxon>Basidiomycota</taxon>
        <taxon>Agaricomycotina</taxon>
        <taxon>Agaricomycetes</taxon>
        <taxon>Agaricomycetidae</taxon>
        <taxon>Agaricales</taxon>
        <taxon>Marasmiineae</taxon>
        <taxon>Marasmiaceae</taxon>
        <taxon>Paramarasmius</taxon>
    </lineage>
</organism>
<protein>
    <recommendedName>
        <fullName evidence="3">F-box domain-containing protein</fullName>
    </recommendedName>
</protein>
<dbReference type="Gene3D" id="3.80.10.10">
    <property type="entry name" value="Ribonuclease Inhibitor"/>
    <property type="match status" value="1"/>
</dbReference>
<dbReference type="EMBL" id="JAYKXP010000074">
    <property type="protein sequence ID" value="KAK7030821.1"/>
    <property type="molecule type" value="Genomic_DNA"/>
</dbReference>
<sequence length="477" mass="53658">MVEEIFKHFHNTNTLDFKSSAWRISRVSRRFRRIASSMRSLWSSVHLDLDWCIQLEKHHGMVIFPRILKTLSDIRSRTGDGSLDVTYICHDTSRDVAAQGTKEHVWDLLVQILPPHFWRSLTIKCAKDASPLLGETSLHDPFAEDPGPLVRLESLSISIPDFRQTELTVRRLGAMPRITSWAVSTTVVPHAPRNVCEQIQNLSVLPVLVQGSETVDTDAWMLMRSMPKVTTLHLPAAMPPLSTHLELDRISTLHFHIPKNPRTLRSIEHLTLPHLHTLTLSGIRYSTTKELFSLCPFLEKHSATLRVLSVDCRQPQDYIIVGVLDSLPHLETLSIEGYVGDGLLGVLSAPKYLVPELKSLRIASPPIFSIEGLERLKRGRGDSTRISCGWILLSDGEYSPRIDYSREPSPAGLEALDLDMVFSELVVALELGLQQKNDLNNEASANLPQINGILKRIEEHYTELSSSVSIAILRDIN</sequence>
<dbReference type="SUPFAM" id="SSF52047">
    <property type="entry name" value="RNI-like"/>
    <property type="match status" value="1"/>
</dbReference>
<dbReference type="Proteomes" id="UP001383192">
    <property type="component" value="Unassembled WGS sequence"/>
</dbReference>
<comment type="caution">
    <text evidence="1">The sequence shown here is derived from an EMBL/GenBank/DDBJ whole genome shotgun (WGS) entry which is preliminary data.</text>
</comment>
<dbReference type="AlphaFoldDB" id="A0AAW0BXP4"/>
<proteinExistence type="predicted"/>